<keyword evidence="2" id="KW-1185">Reference proteome</keyword>
<reference evidence="1 2" key="1">
    <citation type="submission" date="2019-12" db="EMBL/GenBank/DDBJ databases">
        <authorList>
            <person name="Xu J."/>
        </authorList>
    </citation>
    <scope>NUCLEOTIDE SEQUENCE [LARGE SCALE GENOMIC DNA]</scope>
    <source>
        <strain evidence="1 2">HX-5-24</strain>
    </source>
</reference>
<comment type="caution">
    <text evidence="1">The sequence shown here is derived from an EMBL/GenBank/DDBJ whole genome shotgun (WGS) entry which is preliminary data.</text>
</comment>
<evidence type="ECO:0000313" key="1">
    <source>
        <dbReference type="EMBL" id="MUV14308.1"/>
    </source>
</evidence>
<protein>
    <recommendedName>
        <fullName evidence="3">Carboxypeptidase regulatory-like domain-containing protein</fullName>
    </recommendedName>
</protein>
<dbReference type="AlphaFoldDB" id="A0A7C9M1E8"/>
<dbReference type="Proteomes" id="UP000479692">
    <property type="component" value="Unassembled WGS sequence"/>
</dbReference>
<dbReference type="RefSeq" id="WP_156641601.1">
    <property type="nucleotide sequence ID" value="NZ_WOXT01000002.1"/>
</dbReference>
<evidence type="ECO:0008006" key="3">
    <source>
        <dbReference type="Google" id="ProtNLM"/>
    </source>
</evidence>
<name>A0A7C9M1E8_9GAMM</name>
<dbReference type="EMBL" id="WOXT01000002">
    <property type="protein sequence ID" value="MUV14308.1"/>
    <property type="molecule type" value="Genomic_DNA"/>
</dbReference>
<proteinExistence type="predicted"/>
<sequence length="113" mass="12244">MRFRGSMVVLSAVLVAACSNSGYVTLRGALLVPPPGQSECRLSLPQFKGTPDEGDYTRRLKGGHFQESFPIDGKVRDYEVVIACAGYQPMTRQVHLGEGVFAVDLGNVVLSKE</sequence>
<organism evidence="1 2">
    <name type="scientific">Noviluteimonas gilva</name>
    <dbReference type="NCBI Taxonomy" id="2682097"/>
    <lineage>
        <taxon>Bacteria</taxon>
        <taxon>Pseudomonadati</taxon>
        <taxon>Pseudomonadota</taxon>
        <taxon>Gammaproteobacteria</taxon>
        <taxon>Lysobacterales</taxon>
        <taxon>Lysobacteraceae</taxon>
        <taxon>Noviluteimonas</taxon>
    </lineage>
</organism>
<gene>
    <name evidence="1" type="ORF">GN331_08830</name>
</gene>
<accession>A0A7C9M1E8</accession>
<dbReference type="PROSITE" id="PS51257">
    <property type="entry name" value="PROKAR_LIPOPROTEIN"/>
    <property type="match status" value="1"/>
</dbReference>
<evidence type="ECO:0000313" key="2">
    <source>
        <dbReference type="Proteomes" id="UP000479692"/>
    </source>
</evidence>